<dbReference type="GO" id="GO:0007059">
    <property type="term" value="P:chromosome segregation"/>
    <property type="evidence" value="ECO:0007669"/>
    <property type="project" value="UniProtKB-KW"/>
</dbReference>
<evidence type="ECO:0000259" key="5">
    <source>
        <dbReference type="SMART" id="SM00470"/>
    </source>
</evidence>
<evidence type="ECO:0000256" key="2">
    <source>
        <dbReference type="ARBA" id="ARBA00022829"/>
    </source>
</evidence>
<organism evidence="6 7">
    <name type="scientific">Candidatus Anoxymicrobium japonicum</name>
    <dbReference type="NCBI Taxonomy" id="2013648"/>
    <lineage>
        <taxon>Bacteria</taxon>
        <taxon>Bacillati</taxon>
        <taxon>Actinomycetota</taxon>
        <taxon>Candidatus Geothermincolia</taxon>
        <taxon>Candidatus Geothermincolales</taxon>
        <taxon>Candidatus Anoxymicrobiaceae</taxon>
        <taxon>Candidatus Anoxymicrobium</taxon>
    </lineage>
</organism>
<dbReference type="EMBL" id="PHEX01000057">
    <property type="protein sequence ID" value="PKQ27755.1"/>
    <property type="molecule type" value="Genomic_DNA"/>
</dbReference>
<dbReference type="CDD" id="cd16393">
    <property type="entry name" value="SPO0J_N"/>
    <property type="match status" value="1"/>
</dbReference>
<dbReference type="FunFam" id="3.90.1530.30:FF:000001">
    <property type="entry name" value="Chromosome partitioning protein ParB"/>
    <property type="match status" value="1"/>
</dbReference>
<accession>A0A2N3G4W0</accession>
<feature type="domain" description="ParB-like N-terminal" evidence="5">
    <location>
        <begin position="25"/>
        <end position="114"/>
    </location>
</feature>
<evidence type="ECO:0000256" key="3">
    <source>
        <dbReference type="ARBA" id="ARBA00023125"/>
    </source>
</evidence>
<dbReference type="InterPro" id="IPR003115">
    <property type="entry name" value="ParB_N"/>
</dbReference>
<keyword evidence="3" id="KW-0238">DNA-binding</keyword>
<evidence type="ECO:0000313" key="6">
    <source>
        <dbReference type="EMBL" id="PKQ27755.1"/>
    </source>
</evidence>
<dbReference type="GO" id="GO:0005694">
    <property type="term" value="C:chromosome"/>
    <property type="evidence" value="ECO:0007669"/>
    <property type="project" value="TreeGrafter"/>
</dbReference>
<gene>
    <name evidence="6" type="ORF">CVT63_06350</name>
</gene>
<name>A0A2N3G4W0_9ACTN</name>
<evidence type="ECO:0000256" key="1">
    <source>
        <dbReference type="ARBA" id="ARBA00006295"/>
    </source>
</evidence>
<evidence type="ECO:0000256" key="4">
    <source>
        <dbReference type="SAM" id="MobiDB-lite"/>
    </source>
</evidence>
<feature type="region of interest" description="Disordered" evidence="4">
    <location>
        <begin position="213"/>
        <end position="234"/>
    </location>
</feature>
<evidence type="ECO:0000313" key="7">
    <source>
        <dbReference type="Proteomes" id="UP000233654"/>
    </source>
</evidence>
<dbReference type="GO" id="GO:0045881">
    <property type="term" value="P:positive regulation of sporulation resulting in formation of a cellular spore"/>
    <property type="evidence" value="ECO:0007669"/>
    <property type="project" value="TreeGrafter"/>
</dbReference>
<comment type="similarity">
    <text evidence="1">Belongs to the ParB family.</text>
</comment>
<dbReference type="InterPro" id="IPR036086">
    <property type="entry name" value="ParB/Sulfiredoxin_sf"/>
</dbReference>
<dbReference type="Gene3D" id="3.90.1530.30">
    <property type="match status" value="1"/>
</dbReference>
<dbReference type="Pfam" id="PF02195">
    <property type="entry name" value="ParB_N"/>
    <property type="match status" value="1"/>
</dbReference>
<dbReference type="GO" id="GO:0003677">
    <property type="term" value="F:DNA binding"/>
    <property type="evidence" value="ECO:0007669"/>
    <property type="project" value="UniProtKB-KW"/>
</dbReference>
<keyword evidence="2" id="KW-0159">Chromosome partition</keyword>
<protein>
    <submittedName>
        <fullName evidence="6">Chromosome partitioning protein ParB</fullName>
    </submittedName>
</protein>
<dbReference type="Gene3D" id="1.10.10.2830">
    <property type="match status" value="1"/>
</dbReference>
<comment type="caution">
    <text evidence="6">The sequence shown here is derived from an EMBL/GenBank/DDBJ whole genome shotgun (WGS) entry which is preliminary data.</text>
</comment>
<reference evidence="6 7" key="1">
    <citation type="journal article" date="2017" name="ISME J.">
        <title>Potential for microbial H2 and metal transformations associated with novel bacteria and archaea in deep terrestrial subsurface sediments.</title>
        <authorList>
            <person name="Hernsdorf A.W."/>
            <person name="Amano Y."/>
            <person name="Miyakawa K."/>
            <person name="Ise K."/>
            <person name="Suzuki Y."/>
            <person name="Anantharaman K."/>
            <person name="Probst A."/>
            <person name="Burstein D."/>
            <person name="Thomas B.C."/>
            <person name="Banfield J.F."/>
        </authorList>
    </citation>
    <scope>NUCLEOTIDE SEQUENCE [LARGE SCALE GENOMIC DNA]</scope>
    <source>
        <strain evidence="6">HGW-Actinobacteria-3</strain>
    </source>
</reference>
<dbReference type="InterPro" id="IPR004437">
    <property type="entry name" value="ParB/RepB/Spo0J"/>
</dbReference>
<dbReference type="NCBIfam" id="TIGR00180">
    <property type="entry name" value="parB_part"/>
    <property type="match status" value="1"/>
</dbReference>
<dbReference type="Pfam" id="PF17762">
    <property type="entry name" value="HTH_ParB"/>
    <property type="match status" value="1"/>
</dbReference>
<dbReference type="SUPFAM" id="SSF110849">
    <property type="entry name" value="ParB/Sulfiredoxin"/>
    <property type="match status" value="1"/>
</dbReference>
<dbReference type="SMART" id="SM00470">
    <property type="entry name" value="ParB"/>
    <property type="match status" value="1"/>
</dbReference>
<dbReference type="PANTHER" id="PTHR33375:SF1">
    <property type="entry name" value="CHROMOSOME-PARTITIONING PROTEIN PARB-RELATED"/>
    <property type="match status" value="1"/>
</dbReference>
<dbReference type="PANTHER" id="PTHR33375">
    <property type="entry name" value="CHROMOSOME-PARTITIONING PROTEIN PARB-RELATED"/>
    <property type="match status" value="1"/>
</dbReference>
<dbReference type="AlphaFoldDB" id="A0A2N3G4W0"/>
<proteinExistence type="inferred from homology"/>
<dbReference type="InterPro" id="IPR050336">
    <property type="entry name" value="Chromosome_partition/occlusion"/>
</dbReference>
<sequence length="286" mass="32304">MAKRRLGKGLDALIGSATDEENWLEELPVKKIRPNSHQPRKKFDREAIEEMSHSIKTFGVVQPIIVRVVGDEYELIAGERRWRAAIEAGLEKIPAVIRRSTEIDSLEIALIENLHRADLNSIEEANAYQQLLEDFAITHEELSRRVGKSRVTITNTLRLLQLPPRIQEELVDGRITTGHARALLALQNHPAWQGAICSRIVLEGLSVREAEELVGKGDGQETSTSTAREKDPLPEEAHQMFVRLQEVLETRVRGSLGKRKGRLVIEFGDMDDLCRIFKTITEKNAT</sequence>
<dbReference type="Proteomes" id="UP000233654">
    <property type="component" value="Unassembled WGS sequence"/>
</dbReference>
<dbReference type="InterPro" id="IPR041468">
    <property type="entry name" value="HTH_ParB/Spo0J"/>
</dbReference>
<dbReference type="FunFam" id="1.10.10.2830:FF:000001">
    <property type="entry name" value="Chromosome partitioning protein ParB"/>
    <property type="match status" value="1"/>
</dbReference>